<dbReference type="PANTHER" id="PTHR38420:SF1">
    <property type="entry name" value="PUTATIVE (AFU_ORTHOLOGUE AFUA_5G14690)-RELATED"/>
    <property type="match status" value="1"/>
</dbReference>
<dbReference type="Gene3D" id="3.30.428.70">
    <property type="match status" value="1"/>
</dbReference>
<dbReference type="GO" id="GO:0009117">
    <property type="term" value="P:nucleotide metabolic process"/>
    <property type="evidence" value="ECO:0007669"/>
    <property type="project" value="InterPro"/>
</dbReference>
<evidence type="ECO:0000256" key="1">
    <source>
        <dbReference type="PIRSR" id="PIRSR000846-1"/>
    </source>
</evidence>
<dbReference type="Pfam" id="PF09830">
    <property type="entry name" value="ATP_transf"/>
    <property type="match status" value="1"/>
</dbReference>
<dbReference type="InterPro" id="IPR045759">
    <property type="entry name" value="Ap4A_phos1/2_N"/>
</dbReference>
<dbReference type="EMBL" id="GL996505">
    <property type="protein sequence ID" value="EGW30582.1"/>
    <property type="molecule type" value="Genomic_DNA"/>
</dbReference>
<dbReference type="GO" id="GO:0005524">
    <property type="term" value="F:ATP binding"/>
    <property type="evidence" value="ECO:0007669"/>
    <property type="project" value="InterPro"/>
</dbReference>
<dbReference type="RefSeq" id="XP_007377553.1">
    <property type="nucleotide sequence ID" value="XM_007377491.1"/>
</dbReference>
<evidence type="ECO:0000313" key="4">
    <source>
        <dbReference type="EMBL" id="EGW30582.1"/>
    </source>
</evidence>
<dbReference type="OMA" id="GLWFFNS"/>
<dbReference type="HOGENOM" id="CLU_049915_1_0_1"/>
<evidence type="ECO:0000313" key="5">
    <source>
        <dbReference type="Proteomes" id="UP000000709"/>
    </source>
</evidence>
<dbReference type="STRING" id="619300.G3AUM6"/>
<dbReference type="SUPFAM" id="SSF54197">
    <property type="entry name" value="HIT-like"/>
    <property type="match status" value="1"/>
</dbReference>
<dbReference type="GO" id="GO:0003877">
    <property type="term" value="F:ATP:ADP adenylyltransferase activity"/>
    <property type="evidence" value="ECO:0007669"/>
    <property type="project" value="InterPro"/>
</dbReference>
<dbReference type="PANTHER" id="PTHR38420">
    <property type="entry name" value="AP-4-A PHOSPHORYLASE II"/>
    <property type="match status" value="1"/>
</dbReference>
<dbReference type="eggNOG" id="ENOG502QRAQ">
    <property type="taxonomic scope" value="Eukaryota"/>
</dbReference>
<dbReference type="AlphaFoldDB" id="G3AUM6"/>
<proteinExistence type="predicted"/>
<dbReference type="InterPro" id="IPR009163">
    <property type="entry name" value="Ap4A_phos1/2"/>
</dbReference>
<gene>
    <name evidence="4" type="ORF">SPAPADRAFT_63419</name>
</gene>
<feature type="active site" description="Nucleophile" evidence="1">
    <location>
        <position position="161"/>
    </location>
</feature>
<dbReference type="InParanoid" id="G3AUM6"/>
<dbReference type="InterPro" id="IPR043171">
    <property type="entry name" value="Ap4A_phos1/2-like"/>
</dbReference>
<dbReference type="FunCoup" id="G3AUM6">
    <property type="interactions" value="211"/>
</dbReference>
<dbReference type="OrthoDB" id="10267950at2759"/>
<dbReference type="KEGG" id="spaa:SPAPADRAFT_63419"/>
<feature type="domain" description="Ap4A phosphorylase 1/2 N-terminal" evidence="3">
    <location>
        <begin position="64"/>
        <end position="172"/>
    </location>
</feature>
<reference evidence="4 5" key="1">
    <citation type="journal article" date="2011" name="Proc. Natl. Acad. Sci. U.S.A.">
        <title>Comparative genomics of xylose-fermenting fungi for enhanced biofuel production.</title>
        <authorList>
            <person name="Wohlbach D.J."/>
            <person name="Kuo A."/>
            <person name="Sato T.K."/>
            <person name="Potts K.M."/>
            <person name="Salamov A.A."/>
            <person name="LaButti K.M."/>
            <person name="Sun H."/>
            <person name="Clum A."/>
            <person name="Pangilinan J.L."/>
            <person name="Lindquist E.A."/>
            <person name="Lucas S."/>
            <person name="Lapidus A."/>
            <person name="Jin M."/>
            <person name="Gunawan C."/>
            <person name="Balan V."/>
            <person name="Dale B.E."/>
            <person name="Jeffries T.W."/>
            <person name="Zinkel R."/>
            <person name="Barry K.W."/>
            <person name="Grigoriev I.V."/>
            <person name="Gasch A.P."/>
        </authorList>
    </citation>
    <scope>NUCLEOTIDE SEQUENCE [LARGE SCALE GENOMIC DNA]</scope>
    <source>
        <strain evidence="5">NRRL Y-27907 / 11-Y1</strain>
    </source>
</reference>
<name>G3AUM6_SPAPN</name>
<dbReference type="PIRSF" id="PIRSF000846">
    <property type="entry name" value="ATP_adenylyltr"/>
    <property type="match status" value="1"/>
</dbReference>
<accession>G3AUM6</accession>
<dbReference type="InterPro" id="IPR019200">
    <property type="entry name" value="ATP_adenylylTrfase_C"/>
</dbReference>
<sequence>MSNYNIKDDFYDILSSKYEEAINNGHILFNGDSAVDEIEHIKVGNSTVDIQTTLLKSLMHRPEQGSEKSNPFAKPEPELTIVEKFGAKDEFRLVFNKFPVVPKHFMLITREFKSQNSPLTGTELLSTYNILLQLRKLKPTEDWFAFYNCGPESGASQPHKHIQFMTLPPSQNFKAYSDILSSTSHAFIPNVREEPLQNSDLPFAHFVARLPGQSEDITEDDLSLYFVSLLQRSLTVSREHKQDHISYNFIFTPQYMLMVPRSSGKYKDKLGINSCGVQGLLLCKNEELLELVKTDGALSILEKVGFPNTSGKASNEYDY</sequence>
<evidence type="ECO:0000259" key="2">
    <source>
        <dbReference type="Pfam" id="PF09830"/>
    </source>
</evidence>
<organism evidence="5">
    <name type="scientific">Spathaspora passalidarum (strain NRRL Y-27907 / 11-Y1)</name>
    <dbReference type="NCBI Taxonomy" id="619300"/>
    <lineage>
        <taxon>Eukaryota</taxon>
        <taxon>Fungi</taxon>
        <taxon>Dikarya</taxon>
        <taxon>Ascomycota</taxon>
        <taxon>Saccharomycotina</taxon>
        <taxon>Pichiomycetes</taxon>
        <taxon>Debaryomycetaceae</taxon>
        <taxon>Spathaspora</taxon>
    </lineage>
</organism>
<dbReference type="GeneID" id="18874741"/>
<dbReference type="Proteomes" id="UP000000709">
    <property type="component" value="Unassembled WGS sequence"/>
</dbReference>
<dbReference type="Pfam" id="PF19327">
    <property type="entry name" value="Ap4A_phos_N"/>
    <property type="match status" value="1"/>
</dbReference>
<feature type="domain" description="ATP adenylyltransferase C-terminal" evidence="2">
    <location>
        <begin position="200"/>
        <end position="307"/>
    </location>
</feature>
<keyword evidence="5" id="KW-1185">Reference proteome</keyword>
<evidence type="ECO:0000259" key="3">
    <source>
        <dbReference type="Pfam" id="PF19327"/>
    </source>
</evidence>
<protein>
    <submittedName>
        <fullName evidence="4">5',5'''-P-1,P-4-tetraphosphate phosphorylase</fullName>
    </submittedName>
</protein>
<dbReference type="InterPro" id="IPR036265">
    <property type="entry name" value="HIT-like_sf"/>
</dbReference>